<evidence type="ECO:0000256" key="1">
    <source>
        <dbReference type="SAM" id="MobiDB-lite"/>
    </source>
</evidence>
<dbReference type="EMBL" id="FOJB01000001">
    <property type="protein sequence ID" value="SEW15876.1"/>
    <property type="molecule type" value="Genomic_DNA"/>
</dbReference>
<accession>A0A1I0PNE9</accession>
<evidence type="ECO:0000313" key="4">
    <source>
        <dbReference type="Proteomes" id="UP000199650"/>
    </source>
</evidence>
<keyword evidence="4" id="KW-1185">Reference proteome</keyword>
<proteinExistence type="predicted"/>
<keyword evidence="2" id="KW-0812">Transmembrane</keyword>
<sequence>MTDQKPQQDGRKKPEEKSFWKTIPGILTGIAAVVTAVATLLAAADKAGLFASDTPRPSTTTQKIDTGGDVTTSGDNSPIVQDVDGDVSITGGQ</sequence>
<dbReference type="RefSeq" id="WP_091429943.1">
    <property type="nucleotide sequence ID" value="NZ_FOJB01000001.1"/>
</dbReference>
<gene>
    <name evidence="3" type="ORF">SAMN05444851_1768</name>
</gene>
<feature type="compositionally biased region" description="Polar residues" evidence="1">
    <location>
        <begin position="55"/>
        <end position="79"/>
    </location>
</feature>
<protein>
    <submittedName>
        <fullName evidence="3">Uncharacterized protein</fullName>
    </submittedName>
</protein>
<dbReference type="STRING" id="1173584.SAMN05444851_1768"/>
<keyword evidence="2" id="KW-1133">Transmembrane helix</keyword>
<reference evidence="3" key="1">
    <citation type="submission" date="2016-10" db="EMBL/GenBank/DDBJ databases">
        <authorList>
            <person name="de Groot N.N."/>
        </authorList>
    </citation>
    <scope>NUCLEOTIDE SEQUENCE [LARGE SCALE GENOMIC DNA]</scope>
    <source>
        <strain evidence="3">DSM 29439</strain>
    </source>
</reference>
<feature type="transmembrane region" description="Helical" evidence="2">
    <location>
        <begin position="23"/>
        <end position="44"/>
    </location>
</feature>
<dbReference type="AlphaFoldDB" id="A0A1I0PNE9"/>
<feature type="region of interest" description="Disordered" evidence="1">
    <location>
        <begin position="50"/>
        <end position="93"/>
    </location>
</feature>
<evidence type="ECO:0000313" key="3">
    <source>
        <dbReference type="EMBL" id="SEW15876.1"/>
    </source>
</evidence>
<organism evidence="3 4">
    <name type="scientific">Aliiroseovarius sediminilitoris</name>
    <dbReference type="NCBI Taxonomy" id="1173584"/>
    <lineage>
        <taxon>Bacteria</taxon>
        <taxon>Pseudomonadati</taxon>
        <taxon>Pseudomonadota</taxon>
        <taxon>Alphaproteobacteria</taxon>
        <taxon>Rhodobacterales</taxon>
        <taxon>Paracoccaceae</taxon>
        <taxon>Aliiroseovarius</taxon>
    </lineage>
</organism>
<name>A0A1I0PNE9_9RHOB</name>
<dbReference type="Proteomes" id="UP000199650">
    <property type="component" value="Unassembled WGS sequence"/>
</dbReference>
<evidence type="ECO:0000256" key="2">
    <source>
        <dbReference type="SAM" id="Phobius"/>
    </source>
</evidence>
<keyword evidence="2" id="KW-0472">Membrane</keyword>